<feature type="transmembrane region" description="Helical" evidence="1">
    <location>
        <begin position="91"/>
        <end position="114"/>
    </location>
</feature>
<evidence type="ECO:0000256" key="1">
    <source>
        <dbReference type="SAM" id="Phobius"/>
    </source>
</evidence>
<keyword evidence="1" id="KW-1133">Transmembrane helix</keyword>
<accession>A0A2H0KVM3</accession>
<evidence type="ECO:0000313" key="2">
    <source>
        <dbReference type="EMBL" id="PIQ75474.1"/>
    </source>
</evidence>
<organism evidence="2 3">
    <name type="scientific">Candidatus Portnoybacteria bacterium CG11_big_fil_rev_8_21_14_0_20_40_15</name>
    <dbReference type="NCBI Taxonomy" id="1974817"/>
    <lineage>
        <taxon>Bacteria</taxon>
        <taxon>Candidatus Portnoyibacteriota</taxon>
    </lineage>
</organism>
<keyword evidence="1" id="KW-0472">Membrane</keyword>
<dbReference type="Proteomes" id="UP000229317">
    <property type="component" value="Unassembled WGS sequence"/>
</dbReference>
<evidence type="ECO:0000313" key="3">
    <source>
        <dbReference type="Proteomes" id="UP000229317"/>
    </source>
</evidence>
<dbReference type="EMBL" id="PCVO01000017">
    <property type="protein sequence ID" value="PIQ75474.1"/>
    <property type="molecule type" value="Genomic_DNA"/>
</dbReference>
<reference evidence="2 3" key="1">
    <citation type="submission" date="2017-09" db="EMBL/GenBank/DDBJ databases">
        <title>Depth-based differentiation of microbial function through sediment-hosted aquifers and enrichment of novel symbionts in the deep terrestrial subsurface.</title>
        <authorList>
            <person name="Probst A.J."/>
            <person name="Ladd B."/>
            <person name="Jarett J.K."/>
            <person name="Geller-Mcgrath D.E."/>
            <person name="Sieber C.M."/>
            <person name="Emerson J.B."/>
            <person name="Anantharaman K."/>
            <person name="Thomas B.C."/>
            <person name="Malmstrom R."/>
            <person name="Stieglmeier M."/>
            <person name="Klingl A."/>
            <person name="Woyke T."/>
            <person name="Ryan C.M."/>
            <person name="Banfield J.F."/>
        </authorList>
    </citation>
    <scope>NUCLEOTIDE SEQUENCE [LARGE SCALE GENOMIC DNA]</scope>
    <source>
        <strain evidence="2">CG11_big_fil_rev_8_21_14_0_20_40_15</strain>
    </source>
</reference>
<name>A0A2H0KVM3_9BACT</name>
<feature type="transmembrane region" description="Helical" evidence="1">
    <location>
        <begin position="57"/>
        <end position="79"/>
    </location>
</feature>
<proteinExistence type="predicted"/>
<gene>
    <name evidence="2" type="ORF">COV84_01110</name>
</gene>
<comment type="caution">
    <text evidence="2">The sequence shown here is derived from an EMBL/GenBank/DDBJ whole genome shotgun (WGS) entry which is preliminary data.</text>
</comment>
<feature type="transmembrane region" description="Helical" evidence="1">
    <location>
        <begin position="27"/>
        <end position="45"/>
    </location>
</feature>
<sequence length="116" mass="13675">MENQLNQNFNISHEVSENRKISWYKNWRFILIIFGVLDIAINYFLELDYKENSFYLAFFASGLFSAILGFILSIIKFITDSFRDSQSKFRLIYIFFGIIMLIAIILAITINLLLLI</sequence>
<keyword evidence="1" id="KW-0812">Transmembrane</keyword>
<dbReference type="AlphaFoldDB" id="A0A2H0KVM3"/>
<protein>
    <submittedName>
        <fullName evidence="2">Uncharacterized protein</fullName>
    </submittedName>
</protein>